<evidence type="ECO:0000259" key="3">
    <source>
        <dbReference type="Pfam" id="PF22725"/>
    </source>
</evidence>
<dbReference type="InterPro" id="IPR055170">
    <property type="entry name" value="GFO_IDH_MocA-like_dom"/>
</dbReference>
<dbReference type="RefSeq" id="WP_133555148.1">
    <property type="nucleotide sequence ID" value="NZ_SNWM01000002.1"/>
</dbReference>
<dbReference type="EMBL" id="SNWM01000002">
    <property type="protein sequence ID" value="TDO23177.1"/>
    <property type="molecule type" value="Genomic_DNA"/>
</dbReference>
<evidence type="ECO:0000259" key="2">
    <source>
        <dbReference type="Pfam" id="PF01408"/>
    </source>
</evidence>
<reference evidence="4 5" key="1">
    <citation type="submission" date="2019-03" db="EMBL/GenBank/DDBJ databases">
        <title>Genomic Encyclopedia of Archaeal and Bacterial Type Strains, Phase II (KMG-II): from individual species to whole genera.</title>
        <authorList>
            <person name="Goeker M."/>
        </authorList>
    </citation>
    <scope>NUCLEOTIDE SEQUENCE [LARGE SCALE GENOMIC DNA]</scope>
    <source>
        <strain evidence="4 5">DSM 19034</strain>
    </source>
</reference>
<dbReference type="InterPro" id="IPR050463">
    <property type="entry name" value="Gfo/Idh/MocA_oxidrdct_glycsds"/>
</dbReference>
<feature type="domain" description="Gfo/Idh/MocA-like oxidoreductase N-terminal" evidence="2">
    <location>
        <begin position="5"/>
        <end position="123"/>
    </location>
</feature>
<organism evidence="4 5">
    <name type="scientific">Pedobacter duraquae</name>
    <dbReference type="NCBI Taxonomy" id="425511"/>
    <lineage>
        <taxon>Bacteria</taxon>
        <taxon>Pseudomonadati</taxon>
        <taxon>Bacteroidota</taxon>
        <taxon>Sphingobacteriia</taxon>
        <taxon>Sphingobacteriales</taxon>
        <taxon>Sphingobacteriaceae</taxon>
        <taxon>Pedobacter</taxon>
    </lineage>
</organism>
<dbReference type="InterPro" id="IPR036291">
    <property type="entry name" value="NAD(P)-bd_dom_sf"/>
</dbReference>
<keyword evidence="1" id="KW-0560">Oxidoreductase</keyword>
<dbReference type="SUPFAM" id="SSF51735">
    <property type="entry name" value="NAD(P)-binding Rossmann-fold domains"/>
    <property type="match status" value="1"/>
</dbReference>
<dbReference type="SUPFAM" id="SSF55347">
    <property type="entry name" value="Glyceraldehyde-3-phosphate dehydrogenase-like, C-terminal domain"/>
    <property type="match status" value="1"/>
</dbReference>
<protein>
    <submittedName>
        <fullName evidence="4">Putative dehydrogenase</fullName>
    </submittedName>
</protein>
<dbReference type="PANTHER" id="PTHR43818">
    <property type="entry name" value="BCDNA.GH03377"/>
    <property type="match status" value="1"/>
</dbReference>
<dbReference type="OrthoDB" id="9795543at2"/>
<dbReference type="Gene3D" id="3.40.50.720">
    <property type="entry name" value="NAD(P)-binding Rossmann-like Domain"/>
    <property type="match status" value="1"/>
</dbReference>
<evidence type="ECO:0000313" key="4">
    <source>
        <dbReference type="EMBL" id="TDO23177.1"/>
    </source>
</evidence>
<dbReference type="PANTHER" id="PTHR43818:SF11">
    <property type="entry name" value="BCDNA.GH03377"/>
    <property type="match status" value="1"/>
</dbReference>
<keyword evidence="5" id="KW-1185">Reference proteome</keyword>
<evidence type="ECO:0000256" key="1">
    <source>
        <dbReference type="ARBA" id="ARBA00023002"/>
    </source>
</evidence>
<dbReference type="GO" id="GO:0016491">
    <property type="term" value="F:oxidoreductase activity"/>
    <property type="evidence" value="ECO:0007669"/>
    <property type="project" value="UniProtKB-KW"/>
</dbReference>
<comment type="caution">
    <text evidence="4">The sequence shown here is derived from an EMBL/GenBank/DDBJ whole genome shotgun (WGS) entry which is preliminary data.</text>
</comment>
<sequence length="323" mass="35320">MDKISWGVIGCGNVTEVKSGPAFNLVPNSELIAVMRRDAAKAADYAARHHVPKWYSDAAELINDPAINAIYIATPPAYHETYALQALAAGKHVYVEKPVTLNAASAARIAGAAKNAVGKLSIAHYRREQPMFLKIKKLLAQGIIGPIRFAQLQLFQTKSNDLIAPSESNWRMEPTLSGGGLFHDLAPHQLDLMIHFFGDIKKVQGLSLSQDSEFGVDDLVSGQLLFENGVLFNGIWCFTVPCGEEKDICEITGEKGKISFAVFGNEISVTVNGEDEYFSFEPLIHVQQPMIAKVTDYFLGNADNPCTIEEAIKSMAIMDIFTA</sequence>
<accession>A0A4R6IM40</accession>
<feature type="domain" description="GFO/IDH/MocA-like oxidoreductase" evidence="3">
    <location>
        <begin position="132"/>
        <end position="258"/>
    </location>
</feature>
<dbReference type="Gene3D" id="3.30.360.10">
    <property type="entry name" value="Dihydrodipicolinate Reductase, domain 2"/>
    <property type="match status" value="1"/>
</dbReference>
<dbReference type="InterPro" id="IPR000683">
    <property type="entry name" value="Gfo/Idh/MocA-like_OxRdtase_N"/>
</dbReference>
<evidence type="ECO:0000313" key="5">
    <source>
        <dbReference type="Proteomes" id="UP000295499"/>
    </source>
</evidence>
<dbReference type="GO" id="GO:0000166">
    <property type="term" value="F:nucleotide binding"/>
    <property type="evidence" value="ECO:0007669"/>
    <property type="project" value="InterPro"/>
</dbReference>
<dbReference type="Proteomes" id="UP000295499">
    <property type="component" value="Unassembled WGS sequence"/>
</dbReference>
<gene>
    <name evidence="4" type="ORF">CLV32_2164</name>
</gene>
<dbReference type="Pfam" id="PF01408">
    <property type="entry name" value="GFO_IDH_MocA"/>
    <property type="match status" value="1"/>
</dbReference>
<proteinExistence type="predicted"/>
<dbReference type="AlphaFoldDB" id="A0A4R6IM40"/>
<name>A0A4R6IM40_9SPHI</name>
<dbReference type="Pfam" id="PF22725">
    <property type="entry name" value="GFO_IDH_MocA_C3"/>
    <property type="match status" value="1"/>
</dbReference>